<organism evidence="2 3">
    <name type="scientific">Coccidioides posadasii RMSCC 3488</name>
    <dbReference type="NCBI Taxonomy" id="454284"/>
    <lineage>
        <taxon>Eukaryota</taxon>
        <taxon>Fungi</taxon>
        <taxon>Dikarya</taxon>
        <taxon>Ascomycota</taxon>
        <taxon>Pezizomycotina</taxon>
        <taxon>Eurotiomycetes</taxon>
        <taxon>Eurotiomycetidae</taxon>
        <taxon>Onygenales</taxon>
        <taxon>Onygenaceae</taxon>
        <taxon>Coccidioides</taxon>
    </lineage>
</organism>
<dbReference type="EMBL" id="DS268113">
    <property type="protein sequence ID" value="KMM71538.1"/>
    <property type="molecule type" value="Genomic_DNA"/>
</dbReference>
<dbReference type="AlphaFoldDB" id="A0A0J6FMD0"/>
<feature type="region of interest" description="Disordered" evidence="1">
    <location>
        <begin position="39"/>
        <end position="63"/>
    </location>
</feature>
<proteinExistence type="predicted"/>
<evidence type="ECO:0000313" key="3">
    <source>
        <dbReference type="Proteomes" id="UP000054567"/>
    </source>
</evidence>
<sequence length="63" mass="6856">MTDDGIYGGSLRPSEVKDGQAHLYSLELKSEKIEFSIGGSRKSISRDSSIQLRAPPAFPTDSQ</sequence>
<name>A0A0J6FMD0_COCPO</name>
<protein>
    <submittedName>
        <fullName evidence="2">Uncharacterized protein</fullName>
    </submittedName>
</protein>
<reference evidence="3" key="3">
    <citation type="journal article" date="2010" name="Genome Res.">
        <title>Population genomic sequencing of Coccidioides fungi reveals recent hybridization and transposon control.</title>
        <authorList>
            <person name="Neafsey D.E."/>
            <person name="Barker B.M."/>
            <person name="Sharpton T.J."/>
            <person name="Stajich J.E."/>
            <person name="Park D.J."/>
            <person name="Whiston E."/>
            <person name="Hung C.-Y."/>
            <person name="McMahan C."/>
            <person name="White J."/>
            <person name="Sykes S."/>
            <person name="Heiman D."/>
            <person name="Young S."/>
            <person name="Zeng Q."/>
            <person name="Abouelleil A."/>
            <person name="Aftuck L."/>
            <person name="Bessette D."/>
            <person name="Brown A."/>
            <person name="FitzGerald M."/>
            <person name="Lui A."/>
            <person name="Macdonald J.P."/>
            <person name="Priest M."/>
            <person name="Orbach M.J."/>
            <person name="Galgiani J.N."/>
            <person name="Kirkland T.N."/>
            <person name="Cole G.T."/>
            <person name="Birren B.W."/>
            <person name="Henn M.R."/>
            <person name="Taylor J.W."/>
            <person name="Rounsley S.D."/>
        </authorList>
    </citation>
    <scope>NUCLEOTIDE SEQUENCE [LARGE SCALE GENOMIC DNA]</scope>
    <source>
        <strain evidence="3">RMSCC 3488</strain>
    </source>
</reference>
<dbReference type="VEuPathDB" id="FungiDB:CPAG_07845"/>
<gene>
    <name evidence="2" type="ORF">CPAG_07845</name>
</gene>
<evidence type="ECO:0000313" key="2">
    <source>
        <dbReference type="EMBL" id="KMM71538.1"/>
    </source>
</evidence>
<evidence type="ECO:0000256" key="1">
    <source>
        <dbReference type="SAM" id="MobiDB-lite"/>
    </source>
</evidence>
<reference evidence="2 3" key="1">
    <citation type="submission" date="2007-06" db="EMBL/GenBank/DDBJ databases">
        <title>The Genome Sequence of Coccidioides posadasii RMSCC_3488.</title>
        <authorList>
            <consortium name="Coccidioides Genome Resources Consortium"/>
            <consortium name="The Broad Institute Genome Sequencing Platform"/>
            <person name="Henn M.R."/>
            <person name="Sykes S."/>
            <person name="Young S."/>
            <person name="Jaffe D."/>
            <person name="Berlin A."/>
            <person name="Alvarez P."/>
            <person name="Butler J."/>
            <person name="Gnerre S."/>
            <person name="Grabherr M."/>
            <person name="Mauceli E."/>
            <person name="Brockman W."/>
            <person name="Kodira C."/>
            <person name="Alvarado L."/>
            <person name="Zeng Q."/>
            <person name="Crawford M."/>
            <person name="Antoine C."/>
            <person name="Devon K."/>
            <person name="Galgiani J."/>
            <person name="Orsborn K."/>
            <person name="Lewis M.L."/>
            <person name="Nusbaum C."/>
            <person name="Galagan J."/>
            <person name="Birren B."/>
        </authorList>
    </citation>
    <scope>NUCLEOTIDE SEQUENCE [LARGE SCALE GENOMIC DNA]</scope>
    <source>
        <strain evidence="2 3">RMSCC 3488</strain>
    </source>
</reference>
<reference evidence="3" key="2">
    <citation type="journal article" date="2009" name="Genome Res.">
        <title>Comparative genomic analyses of the human fungal pathogens Coccidioides and their relatives.</title>
        <authorList>
            <person name="Sharpton T.J."/>
            <person name="Stajich J.E."/>
            <person name="Rounsley S.D."/>
            <person name="Gardner M.J."/>
            <person name="Wortman J.R."/>
            <person name="Jordar V.S."/>
            <person name="Maiti R."/>
            <person name="Kodira C.D."/>
            <person name="Neafsey D.E."/>
            <person name="Zeng Q."/>
            <person name="Hung C.-Y."/>
            <person name="McMahan C."/>
            <person name="Muszewska A."/>
            <person name="Grynberg M."/>
            <person name="Mandel M.A."/>
            <person name="Kellner E.M."/>
            <person name="Barker B.M."/>
            <person name="Galgiani J.N."/>
            <person name="Orbach M.J."/>
            <person name="Kirkland T.N."/>
            <person name="Cole G.T."/>
            <person name="Henn M.R."/>
            <person name="Birren B.W."/>
            <person name="Taylor J.W."/>
        </authorList>
    </citation>
    <scope>NUCLEOTIDE SEQUENCE [LARGE SCALE GENOMIC DNA]</scope>
    <source>
        <strain evidence="3">RMSCC 3488</strain>
    </source>
</reference>
<dbReference type="Proteomes" id="UP000054567">
    <property type="component" value="Unassembled WGS sequence"/>
</dbReference>
<accession>A0A0J6FMD0</accession>